<name>A0A7J4Y4A2_BACOV</name>
<reference evidence="1 2" key="1">
    <citation type="journal article" date="2019" name="Nat. Med.">
        <title>A library of human gut bacterial isolates paired with longitudinal multiomics data enables mechanistic microbiome research.</title>
        <authorList>
            <person name="Poyet M."/>
            <person name="Groussin M."/>
            <person name="Gibbons S.M."/>
            <person name="Avila-Pacheco J."/>
            <person name="Jiang X."/>
            <person name="Kearney S.M."/>
            <person name="Perrotta A.R."/>
            <person name="Berdy B."/>
            <person name="Zhao S."/>
            <person name="Lieberman T.D."/>
            <person name="Swanson P.K."/>
            <person name="Smith M."/>
            <person name="Roesemann S."/>
            <person name="Alexander J.E."/>
            <person name="Rich S.A."/>
            <person name="Livny J."/>
            <person name="Vlamakis H."/>
            <person name="Clish C."/>
            <person name="Bullock K."/>
            <person name="Deik A."/>
            <person name="Scott J."/>
            <person name="Pierce K.A."/>
            <person name="Xavier R.J."/>
            <person name="Alm E.J."/>
        </authorList>
    </citation>
    <scope>NUCLEOTIDE SEQUENCE [LARGE SCALE GENOMIC DNA]</scope>
    <source>
        <strain evidence="1 2">BIOML-A15</strain>
    </source>
</reference>
<dbReference type="AlphaFoldDB" id="A0A7J4Y4A2"/>
<proteinExistence type="predicted"/>
<dbReference type="Proteomes" id="UP000424805">
    <property type="component" value="Unassembled WGS sequence"/>
</dbReference>
<gene>
    <name evidence="1" type="ORF">F3B90_02625</name>
</gene>
<evidence type="ECO:0000313" key="2">
    <source>
        <dbReference type="Proteomes" id="UP000424805"/>
    </source>
</evidence>
<comment type="caution">
    <text evidence="1">The sequence shown here is derived from an EMBL/GenBank/DDBJ whole genome shotgun (WGS) entry which is preliminary data.</text>
</comment>
<sequence length="262" mass="29547">MKKVGRFSLFELQGDSSVIDKASQKTFVGGGSGSSTDPYTQEEFDSMMYSGHWNGGFVYGMGWVTPQVYIYSNRYNYAGSYHPSGHGVGWPDDANRYSGHSYNPNHNNYYHGHNSYFNSYGYHSYGGGSDNYSRINFTQDNSQIGEGVINAMRQYFVNHVGDMRDLVDYNSTGWGQGGAIRSNYFSYNGQEVQWTVVNGTAAANNYRQVFSLATSNLVQDSDYNNYEIQIKYDEGGTALRLQTKDYNTYMALLDAVGYPNYR</sequence>
<organism evidence="1 2">
    <name type="scientific">Bacteroides ovatus</name>
    <dbReference type="NCBI Taxonomy" id="28116"/>
    <lineage>
        <taxon>Bacteria</taxon>
        <taxon>Pseudomonadati</taxon>
        <taxon>Bacteroidota</taxon>
        <taxon>Bacteroidia</taxon>
        <taxon>Bacteroidales</taxon>
        <taxon>Bacteroidaceae</taxon>
        <taxon>Bacteroides</taxon>
    </lineage>
</organism>
<evidence type="ECO:0000313" key="1">
    <source>
        <dbReference type="EMBL" id="KAA4630670.1"/>
    </source>
</evidence>
<accession>A0A7J4Y4A2</accession>
<protein>
    <submittedName>
        <fullName evidence="1">Uncharacterized protein</fullName>
    </submittedName>
</protein>
<dbReference type="EMBL" id="VWFP01000001">
    <property type="protein sequence ID" value="KAA4630670.1"/>
    <property type="molecule type" value="Genomic_DNA"/>
</dbReference>